<protein>
    <recommendedName>
        <fullName evidence="2">HNH nuclease domain-containing protein</fullName>
    </recommendedName>
</protein>
<dbReference type="EMBL" id="SPNV01000020">
    <property type="protein sequence ID" value="KAF5865343.1"/>
    <property type="molecule type" value="Genomic_DNA"/>
</dbReference>
<sequence length="261" mass="29984">MATAHRRHQLSLSRFIHPPRPPPLTLEESHAAQGLFKTLIDYAPELSRKFDRAEAKERLEKNENSRDDDGILLKNQRSDQFEYLEVAHIIPHSLATVTSEESELSDSKKAALHFLNMFDPDISPLIAGPDIDNPYNALTLTHNYHRLFGEFEIYFKQKDPENDRIYIIDSTEQRPFLRDALFPVTRELNLSPELDVDPPARKLLEVHCAIAHILKLSGADDYIEKTLREMAETCVNADGSTDIGRLIRLRFRNRSNILAVF</sequence>
<evidence type="ECO:0000256" key="1">
    <source>
        <dbReference type="SAM" id="MobiDB-lite"/>
    </source>
</evidence>
<feature type="domain" description="HNH nuclease" evidence="2">
    <location>
        <begin position="81"/>
        <end position="155"/>
    </location>
</feature>
<dbReference type="Proteomes" id="UP000541154">
    <property type="component" value="Unassembled WGS sequence"/>
</dbReference>
<dbReference type="InterPro" id="IPR003615">
    <property type="entry name" value="HNH_nuc"/>
</dbReference>
<reference evidence="3 4" key="1">
    <citation type="submission" date="2019-04" db="EMBL/GenBank/DDBJ databases">
        <title>Aspergillus burnettii sp. nov., novel species from soil in southeast Queensland.</title>
        <authorList>
            <person name="Gilchrist C.L.M."/>
            <person name="Pitt J.I."/>
            <person name="Lange L."/>
            <person name="Lacey H.J."/>
            <person name="Vuong D."/>
            <person name="Midgley D.J."/>
            <person name="Greenfield P."/>
            <person name="Bradbury M."/>
            <person name="Lacey E."/>
            <person name="Busk P.K."/>
            <person name="Pilgaard B."/>
            <person name="Chooi Y.H."/>
            <person name="Piggott A.M."/>
        </authorList>
    </citation>
    <scope>NUCLEOTIDE SEQUENCE [LARGE SCALE GENOMIC DNA]</scope>
    <source>
        <strain evidence="3 4">FRR 5400</strain>
    </source>
</reference>
<dbReference type="AlphaFoldDB" id="A0A8H6A9L7"/>
<keyword evidence="4" id="KW-1185">Reference proteome</keyword>
<feature type="region of interest" description="Disordered" evidence="1">
    <location>
        <begin position="1"/>
        <end position="22"/>
    </location>
</feature>
<evidence type="ECO:0000313" key="4">
    <source>
        <dbReference type="Proteomes" id="UP000541154"/>
    </source>
</evidence>
<name>A0A8H6A9L7_PETAA</name>
<accession>A0A8H6A9L7</accession>
<evidence type="ECO:0000313" key="3">
    <source>
        <dbReference type="EMBL" id="KAF5865343.1"/>
    </source>
</evidence>
<evidence type="ECO:0000259" key="2">
    <source>
        <dbReference type="Pfam" id="PF13391"/>
    </source>
</evidence>
<comment type="caution">
    <text evidence="3">The sequence shown here is derived from an EMBL/GenBank/DDBJ whole genome shotgun (WGS) entry which is preliminary data.</text>
</comment>
<dbReference type="Pfam" id="PF13391">
    <property type="entry name" value="HNH_2"/>
    <property type="match status" value="1"/>
</dbReference>
<organism evidence="3 4">
    <name type="scientific">Petromyces alliaceus</name>
    <name type="common">Aspergillus alliaceus</name>
    <dbReference type="NCBI Taxonomy" id="209559"/>
    <lineage>
        <taxon>Eukaryota</taxon>
        <taxon>Fungi</taxon>
        <taxon>Dikarya</taxon>
        <taxon>Ascomycota</taxon>
        <taxon>Pezizomycotina</taxon>
        <taxon>Eurotiomycetes</taxon>
        <taxon>Eurotiomycetidae</taxon>
        <taxon>Eurotiales</taxon>
        <taxon>Aspergillaceae</taxon>
        <taxon>Aspergillus</taxon>
        <taxon>Aspergillus subgen. Circumdati</taxon>
    </lineage>
</organism>
<proteinExistence type="predicted"/>
<gene>
    <name evidence="3" type="ORF">ETB97_004153</name>
</gene>